<dbReference type="Gene3D" id="3.10.20.90">
    <property type="entry name" value="Phosphatidylinositol 3-kinase Catalytic Subunit, Chain A, domain 1"/>
    <property type="match status" value="1"/>
</dbReference>
<dbReference type="PANTHER" id="PTHR10666">
    <property type="entry name" value="UBIQUITIN"/>
    <property type="match status" value="1"/>
</dbReference>
<dbReference type="InterPro" id="IPR019956">
    <property type="entry name" value="Ubiquitin_dom"/>
</dbReference>
<accession>A0AAD5DR78</accession>
<reference evidence="3" key="1">
    <citation type="submission" date="2020-11" db="EMBL/GenBank/DDBJ databases">
        <title>Chlorella ohadii genome sequencing and assembly.</title>
        <authorList>
            <person name="Murik O."/>
            <person name="Treves H."/>
            <person name="Kedem I."/>
            <person name="Shotland Y."/>
            <person name="Kaplan A."/>
        </authorList>
    </citation>
    <scope>NUCLEOTIDE SEQUENCE</scope>
    <source>
        <strain evidence="3">1</strain>
    </source>
</reference>
<sequence length="408" mass="42761">MVAATLDGQACSLELPADCISLAQVASYAKRDLGAAWADACVLPSSEPYLQRLQCVTHFDGKTLSGLQNNIGGPRASKKRLFLSANGWQPGGAVAEDAGLLAFTDNPQAAAPTADELPASLLRGGLLQLRAFSAQRAQARRMSTSAKFAVTIDLPDGRCIELPVTEAVCGADVANHVAALLGCDPAALLLWPRGGSEPLGSAEKAMPGTHFRARLRAKPGPGVAALSIKTLTGKLIPVHLAPDSTVAELKHAIEEEDGITVDQQRIIWAGKQLDNDRTLADYNIADGAELHLVLRLRGGQYFLSSGPAGNFEELGLAAGEQEVAAVAAAGRIPLEVVLPDGRCVLLSCGERDGSSEVLAALRKRLAAADAGAAALAADVDELQDVAAMREQLRQAQLALCERWRHAQA</sequence>
<dbReference type="SUPFAM" id="SSF54236">
    <property type="entry name" value="Ubiquitin-like"/>
    <property type="match status" value="1"/>
</dbReference>
<comment type="caution">
    <text evidence="3">The sequence shown here is derived from an EMBL/GenBank/DDBJ whole genome shotgun (WGS) entry which is preliminary data.</text>
</comment>
<dbReference type="PRINTS" id="PR00348">
    <property type="entry name" value="UBIQUITIN"/>
</dbReference>
<evidence type="ECO:0000313" key="3">
    <source>
        <dbReference type="EMBL" id="KAI7840525.1"/>
    </source>
</evidence>
<organism evidence="3 4">
    <name type="scientific">Chlorella ohadii</name>
    <dbReference type="NCBI Taxonomy" id="2649997"/>
    <lineage>
        <taxon>Eukaryota</taxon>
        <taxon>Viridiplantae</taxon>
        <taxon>Chlorophyta</taxon>
        <taxon>core chlorophytes</taxon>
        <taxon>Trebouxiophyceae</taxon>
        <taxon>Chlorellales</taxon>
        <taxon>Chlorellaceae</taxon>
        <taxon>Chlorella clade</taxon>
        <taxon>Chlorella</taxon>
    </lineage>
</organism>
<dbReference type="AlphaFoldDB" id="A0AAD5DR78"/>
<dbReference type="InterPro" id="IPR000626">
    <property type="entry name" value="Ubiquitin-like_dom"/>
</dbReference>
<evidence type="ECO:0000256" key="1">
    <source>
        <dbReference type="ARBA" id="ARBA00022499"/>
    </source>
</evidence>
<dbReference type="PROSITE" id="PS50053">
    <property type="entry name" value="UBIQUITIN_2"/>
    <property type="match status" value="1"/>
</dbReference>
<dbReference type="InterPro" id="IPR050158">
    <property type="entry name" value="Ubiquitin_ubiquitin-like"/>
</dbReference>
<dbReference type="Proteomes" id="UP001205105">
    <property type="component" value="Unassembled WGS sequence"/>
</dbReference>
<name>A0AAD5DR78_9CHLO</name>
<dbReference type="InterPro" id="IPR029071">
    <property type="entry name" value="Ubiquitin-like_domsf"/>
</dbReference>
<evidence type="ECO:0000259" key="2">
    <source>
        <dbReference type="PROSITE" id="PS50053"/>
    </source>
</evidence>
<dbReference type="Pfam" id="PF00240">
    <property type="entry name" value="ubiquitin"/>
    <property type="match status" value="1"/>
</dbReference>
<protein>
    <recommendedName>
        <fullName evidence="2">Ubiquitin-like domain-containing protein</fullName>
    </recommendedName>
</protein>
<proteinExistence type="predicted"/>
<evidence type="ECO:0000313" key="4">
    <source>
        <dbReference type="Proteomes" id="UP001205105"/>
    </source>
</evidence>
<dbReference type="GO" id="GO:0003729">
    <property type="term" value="F:mRNA binding"/>
    <property type="evidence" value="ECO:0007669"/>
    <property type="project" value="UniProtKB-ARBA"/>
</dbReference>
<dbReference type="SMART" id="SM00213">
    <property type="entry name" value="UBQ"/>
    <property type="match status" value="1"/>
</dbReference>
<keyword evidence="1" id="KW-1017">Isopeptide bond</keyword>
<feature type="domain" description="Ubiquitin-like" evidence="2">
    <location>
        <begin position="224"/>
        <end position="299"/>
    </location>
</feature>
<gene>
    <name evidence="3" type="ORF">COHA_005824</name>
</gene>
<keyword evidence="4" id="KW-1185">Reference proteome</keyword>
<dbReference type="EMBL" id="JADXDR010000079">
    <property type="protein sequence ID" value="KAI7840525.1"/>
    <property type="molecule type" value="Genomic_DNA"/>
</dbReference>